<dbReference type="Gene3D" id="3.40.850.10">
    <property type="entry name" value="Kinesin motor domain"/>
    <property type="match status" value="1"/>
</dbReference>
<comment type="caution">
    <text evidence="11">The sequence shown here is derived from an EMBL/GenBank/DDBJ whole genome shotgun (WGS) entry which is preliminary data.</text>
</comment>
<gene>
    <name evidence="11" type="ORF">H4Q32_023215</name>
</gene>
<evidence type="ECO:0000256" key="1">
    <source>
        <dbReference type="ARBA" id="ARBA00004245"/>
    </source>
</evidence>
<evidence type="ECO:0000256" key="4">
    <source>
        <dbReference type="ARBA" id="ARBA00022741"/>
    </source>
</evidence>
<keyword evidence="4 9" id="KW-0547">Nucleotide-binding</keyword>
<protein>
    <submittedName>
        <fullName evidence="11">Kinesin-like protein KIF17</fullName>
    </submittedName>
</protein>
<evidence type="ECO:0000313" key="11">
    <source>
        <dbReference type="EMBL" id="KAI2659032.1"/>
    </source>
</evidence>
<dbReference type="InterPro" id="IPR036961">
    <property type="entry name" value="Kinesin_motor_dom_sf"/>
</dbReference>
<keyword evidence="8" id="KW-0206">Cytoskeleton</keyword>
<evidence type="ECO:0000256" key="2">
    <source>
        <dbReference type="ARBA" id="ARBA00022490"/>
    </source>
</evidence>
<evidence type="ECO:0000256" key="6">
    <source>
        <dbReference type="ARBA" id="ARBA00023054"/>
    </source>
</evidence>
<keyword evidence="2" id="KW-0963">Cytoplasm</keyword>
<comment type="subcellular location">
    <subcellularLocation>
        <location evidence="1">Cytoplasm</location>
        <location evidence="1">Cytoskeleton</location>
    </subcellularLocation>
</comment>
<evidence type="ECO:0000259" key="10">
    <source>
        <dbReference type="PROSITE" id="PS50067"/>
    </source>
</evidence>
<dbReference type="PRINTS" id="PR00380">
    <property type="entry name" value="KINESINHEAVY"/>
</dbReference>
<evidence type="ECO:0000256" key="7">
    <source>
        <dbReference type="ARBA" id="ARBA00023175"/>
    </source>
</evidence>
<dbReference type="SUPFAM" id="SSF52540">
    <property type="entry name" value="P-loop containing nucleoside triphosphate hydrolases"/>
    <property type="match status" value="1"/>
</dbReference>
<evidence type="ECO:0000313" key="12">
    <source>
        <dbReference type="Proteomes" id="UP000830375"/>
    </source>
</evidence>
<dbReference type="InterPro" id="IPR027640">
    <property type="entry name" value="Kinesin-like_fam"/>
</dbReference>
<evidence type="ECO:0000256" key="8">
    <source>
        <dbReference type="ARBA" id="ARBA00023212"/>
    </source>
</evidence>
<feature type="domain" description="Kinesin motor" evidence="10">
    <location>
        <begin position="5"/>
        <end position="243"/>
    </location>
</feature>
<sequence length="243" mass="27935">MASESVKVVVRCRPLNDREKAMNCKTVISIDSSHCQCFIEKPGATEEPPKQFTFDGTYYINHSTEQIYNEIAYPLVEGVTEGYNGTIFAYGQTGSGKSFTMQGVLDPPSQRGIIPRAFEHIFETIQCAENTKFLVRASYLEIYKEEIRDLLGKETKQKMELKEHPERGVYVRDLSMHTVHSVGECERIMDQGWKNRSVGYTLMNKDSSRSHSIFTIHLEICNTGWYLNHTYITSQKFLIFNVF</sequence>
<dbReference type="EMBL" id="JACTAM010000011">
    <property type="protein sequence ID" value="KAI2659032.1"/>
    <property type="molecule type" value="Genomic_DNA"/>
</dbReference>
<dbReference type="PANTHER" id="PTHR47969">
    <property type="entry name" value="CHROMOSOME-ASSOCIATED KINESIN KIF4A-RELATED"/>
    <property type="match status" value="1"/>
</dbReference>
<evidence type="ECO:0000256" key="5">
    <source>
        <dbReference type="ARBA" id="ARBA00022840"/>
    </source>
</evidence>
<dbReference type="PROSITE" id="PS50067">
    <property type="entry name" value="KINESIN_MOTOR_2"/>
    <property type="match status" value="1"/>
</dbReference>
<keyword evidence="3" id="KW-0493">Microtubule</keyword>
<keyword evidence="7 9" id="KW-0505">Motor protein</keyword>
<dbReference type="Pfam" id="PF00225">
    <property type="entry name" value="Kinesin"/>
    <property type="match status" value="1"/>
</dbReference>
<dbReference type="InterPro" id="IPR001752">
    <property type="entry name" value="Kinesin_motor_dom"/>
</dbReference>
<evidence type="ECO:0000256" key="3">
    <source>
        <dbReference type="ARBA" id="ARBA00022701"/>
    </source>
</evidence>
<keyword evidence="5 9" id="KW-0067">ATP-binding</keyword>
<reference evidence="11 12" key="1">
    <citation type="submission" date="2022-01" db="EMBL/GenBank/DDBJ databases">
        <title>A high-quality chromosome-level genome assembly of rohu carp, Labeo rohita.</title>
        <authorList>
            <person name="Arick M.A. II"/>
            <person name="Hsu C.-Y."/>
            <person name="Magbanua Z."/>
            <person name="Pechanova O."/>
            <person name="Grover C."/>
            <person name="Miller E."/>
            <person name="Thrash A."/>
            <person name="Ezzel L."/>
            <person name="Alam S."/>
            <person name="Benzie J."/>
            <person name="Hamilton M."/>
            <person name="Karsi A."/>
            <person name="Lawrence M.L."/>
            <person name="Peterson D.G."/>
        </authorList>
    </citation>
    <scope>NUCLEOTIDE SEQUENCE [LARGE SCALE GENOMIC DNA]</scope>
    <source>
        <strain evidence="12">BAU-BD-2019</strain>
        <tissue evidence="11">Blood</tissue>
    </source>
</reference>
<keyword evidence="12" id="KW-1185">Reference proteome</keyword>
<keyword evidence="6" id="KW-0175">Coiled coil</keyword>
<dbReference type="InterPro" id="IPR027417">
    <property type="entry name" value="P-loop_NTPase"/>
</dbReference>
<dbReference type="PANTHER" id="PTHR47969:SF21">
    <property type="entry name" value="KINESIN-LIKE PROTEIN"/>
    <property type="match status" value="1"/>
</dbReference>
<feature type="binding site" evidence="9">
    <location>
        <begin position="91"/>
        <end position="98"/>
    </location>
    <ligand>
        <name>ATP</name>
        <dbReference type="ChEBI" id="CHEBI:30616"/>
    </ligand>
</feature>
<dbReference type="SMART" id="SM00129">
    <property type="entry name" value="KISc"/>
    <property type="match status" value="1"/>
</dbReference>
<evidence type="ECO:0000256" key="9">
    <source>
        <dbReference type="PROSITE-ProRule" id="PRU00283"/>
    </source>
</evidence>
<proteinExistence type="inferred from homology"/>
<organism evidence="11 12">
    <name type="scientific">Labeo rohita</name>
    <name type="common">Indian major carp</name>
    <name type="synonym">Cyprinus rohita</name>
    <dbReference type="NCBI Taxonomy" id="84645"/>
    <lineage>
        <taxon>Eukaryota</taxon>
        <taxon>Metazoa</taxon>
        <taxon>Chordata</taxon>
        <taxon>Craniata</taxon>
        <taxon>Vertebrata</taxon>
        <taxon>Euteleostomi</taxon>
        <taxon>Actinopterygii</taxon>
        <taxon>Neopterygii</taxon>
        <taxon>Teleostei</taxon>
        <taxon>Ostariophysi</taxon>
        <taxon>Cypriniformes</taxon>
        <taxon>Cyprinidae</taxon>
        <taxon>Labeoninae</taxon>
        <taxon>Labeonini</taxon>
        <taxon>Labeo</taxon>
    </lineage>
</organism>
<accession>A0ABQ8M831</accession>
<comment type="similarity">
    <text evidence="9">Belongs to the TRAFAC class myosin-kinesin ATPase superfamily. Kinesin family.</text>
</comment>
<name>A0ABQ8M831_LABRO</name>
<dbReference type="Proteomes" id="UP000830375">
    <property type="component" value="Unassembled WGS sequence"/>
</dbReference>